<dbReference type="RefSeq" id="WP_196989672.1">
    <property type="nucleotide sequence ID" value="NZ_JADWYR010000001.1"/>
</dbReference>
<sequence length="54" mass="6057">MATFTSQIFAINKYDLQWRNVSLPERCSRHKKPAAQVSDTTGDAMKTAAGHTFQ</sequence>
<evidence type="ECO:0000313" key="3">
    <source>
        <dbReference type="Proteomes" id="UP000628448"/>
    </source>
</evidence>
<accession>A0A931E1A2</accession>
<feature type="region of interest" description="Disordered" evidence="1">
    <location>
        <begin position="27"/>
        <end position="54"/>
    </location>
</feature>
<evidence type="ECO:0000256" key="1">
    <source>
        <dbReference type="SAM" id="MobiDB-lite"/>
    </source>
</evidence>
<comment type="caution">
    <text evidence="2">The sequence shown here is derived from an EMBL/GenBank/DDBJ whole genome shotgun (WGS) entry which is preliminary data.</text>
</comment>
<organism evidence="2 3">
    <name type="scientific">Panacibacter microcysteis</name>
    <dbReference type="NCBI Taxonomy" id="2793269"/>
    <lineage>
        <taxon>Bacteria</taxon>
        <taxon>Pseudomonadati</taxon>
        <taxon>Bacteroidota</taxon>
        <taxon>Chitinophagia</taxon>
        <taxon>Chitinophagales</taxon>
        <taxon>Chitinophagaceae</taxon>
        <taxon>Panacibacter</taxon>
    </lineage>
</organism>
<dbReference type="Proteomes" id="UP000628448">
    <property type="component" value="Unassembled WGS sequence"/>
</dbReference>
<evidence type="ECO:0000313" key="2">
    <source>
        <dbReference type="EMBL" id="MBG9375630.1"/>
    </source>
</evidence>
<gene>
    <name evidence="2" type="ORF">I5907_05255</name>
</gene>
<reference evidence="2" key="1">
    <citation type="submission" date="2020-11" db="EMBL/GenBank/DDBJ databases">
        <title>Bacterial whole genome sequence for Panacibacter sp. DH6.</title>
        <authorList>
            <person name="Le V."/>
            <person name="Ko S."/>
            <person name="Ahn C.-Y."/>
            <person name="Oh H.-M."/>
        </authorList>
    </citation>
    <scope>NUCLEOTIDE SEQUENCE</scope>
    <source>
        <strain evidence="2">DH6</strain>
    </source>
</reference>
<dbReference type="EMBL" id="JADWYR010000001">
    <property type="protein sequence ID" value="MBG9375630.1"/>
    <property type="molecule type" value="Genomic_DNA"/>
</dbReference>
<dbReference type="AlphaFoldDB" id="A0A931E1A2"/>
<name>A0A931E1A2_9BACT</name>
<protein>
    <submittedName>
        <fullName evidence="2">Uncharacterized protein</fullName>
    </submittedName>
</protein>
<keyword evidence="3" id="KW-1185">Reference proteome</keyword>
<proteinExistence type="predicted"/>